<dbReference type="Gene3D" id="3.40.50.10540">
    <property type="entry name" value="Crotonobetainyl-coa:carnitine coa-transferase, domain 1"/>
    <property type="match status" value="1"/>
</dbReference>
<comment type="similarity">
    <text evidence="1">Belongs to the CoA-transferase III family.</text>
</comment>
<sequence length="96" mass="10204">MNRDFDSIVQTCTGMNIFEAEYAGQYEAARATPGQALDHAGGYFLATGIVAAHYYKALTGGAYQVDVSLAAVMKYLRSLGQYEGATGLQSPEIGCP</sequence>
<dbReference type="Proteomes" id="UP000799436">
    <property type="component" value="Unassembled WGS sequence"/>
</dbReference>
<dbReference type="GO" id="GO:0003824">
    <property type="term" value="F:catalytic activity"/>
    <property type="evidence" value="ECO:0007669"/>
    <property type="project" value="InterPro"/>
</dbReference>
<organism evidence="2 3">
    <name type="scientific">Teratosphaeria nubilosa</name>
    <dbReference type="NCBI Taxonomy" id="161662"/>
    <lineage>
        <taxon>Eukaryota</taxon>
        <taxon>Fungi</taxon>
        <taxon>Dikarya</taxon>
        <taxon>Ascomycota</taxon>
        <taxon>Pezizomycotina</taxon>
        <taxon>Dothideomycetes</taxon>
        <taxon>Dothideomycetidae</taxon>
        <taxon>Mycosphaerellales</taxon>
        <taxon>Teratosphaeriaceae</taxon>
        <taxon>Teratosphaeria</taxon>
    </lineage>
</organism>
<dbReference type="PANTHER" id="PTHR48228:SF4">
    <property type="entry name" value="BLR3030 PROTEIN"/>
    <property type="match status" value="1"/>
</dbReference>
<keyword evidence="3" id="KW-1185">Reference proteome</keyword>
<evidence type="ECO:0000313" key="2">
    <source>
        <dbReference type="EMBL" id="KAF2773668.1"/>
    </source>
</evidence>
<dbReference type="SUPFAM" id="SSF89796">
    <property type="entry name" value="CoA-transferase family III (CaiB/BaiF)"/>
    <property type="match status" value="1"/>
</dbReference>
<reference evidence="2" key="1">
    <citation type="journal article" date="2020" name="Stud. Mycol.">
        <title>101 Dothideomycetes genomes: a test case for predicting lifestyles and emergence of pathogens.</title>
        <authorList>
            <person name="Haridas S."/>
            <person name="Albert R."/>
            <person name="Binder M."/>
            <person name="Bloem J."/>
            <person name="Labutti K."/>
            <person name="Salamov A."/>
            <person name="Andreopoulos B."/>
            <person name="Baker S."/>
            <person name="Barry K."/>
            <person name="Bills G."/>
            <person name="Bluhm B."/>
            <person name="Cannon C."/>
            <person name="Castanera R."/>
            <person name="Culley D."/>
            <person name="Daum C."/>
            <person name="Ezra D."/>
            <person name="Gonzalez J."/>
            <person name="Henrissat B."/>
            <person name="Kuo A."/>
            <person name="Liang C."/>
            <person name="Lipzen A."/>
            <person name="Lutzoni F."/>
            <person name="Magnuson J."/>
            <person name="Mondo S."/>
            <person name="Nolan M."/>
            <person name="Ohm R."/>
            <person name="Pangilinan J."/>
            <person name="Park H.-J."/>
            <person name="Ramirez L."/>
            <person name="Alfaro M."/>
            <person name="Sun H."/>
            <person name="Tritt A."/>
            <person name="Yoshinaga Y."/>
            <person name="Zwiers L.-H."/>
            <person name="Turgeon B."/>
            <person name="Goodwin S."/>
            <person name="Spatafora J."/>
            <person name="Crous P."/>
            <person name="Grigoriev I."/>
        </authorList>
    </citation>
    <scope>NUCLEOTIDE SEQUENCE</scope>
    <source>
        <strain evidence="2">CBS 116005</strain>
    </source>
</reference>
<protein>
    <recommendedName>
        <fullName evidence="4">CoA-transferase family III</fullName>
    </recommendedName>
</protein>
<dbReference type="InterPro" id="IPR050509">
    <property type="entry name" value="CoA-transferase_III"/>
</dbReference>
<evidence type="ECO:0000256" key="1">
    <source>
        <dbReference type="ARBA" id="ARBA00008383"/>
    </source>
</evidence>
<gene>
    <name evidence="2" type="ORF">EJ03DRAFT_323619</name>
</gene>
<dbReference type="AlphaFoldDB" id="A0A6G1LML8"/>
<dbReference type="EMBL" id="ML995810">
    <property type="protein sequence ID" value="KAF2773668.1"/>
    <property type="molecule type" value="Genomic_DNA"/>
</dbReference>
<name>A0A6G1LML8_9PEZI</name>
<dbReference type="OrthoDB" id="5863171at2759"/>
<accession>A0A6G1LML8</accession>
<dbReference type="PANTHER" id="PTHR48228">
    <property type="entry name" value="SUCCINYL-COA--D-CITRAMALATE COA-TRANSFERASE"/>
    <property type="match status" value="1"/>
</dbReference>
<proteinExistence type="inferred from homology"/>
<evidence type="ECO:0000313" key="3">
    <source>
        <dbReference type="Proteomes" id="UP000799436"/>
    </source>
</evidence>
<evidence type="ECO:0008006" key="4">
    <source>
        <dbReference type="Google" id="ProtNLM"/>
    </source>
</evidence>
<dbReference type="InterPro" id="IPR023606">
    <property type="entry name" value="CoA-Trfase_III_dom_1_sf"/>
</dbReference>
<dbReference type="Pfam" id="PF02515">
    <property type="entry name" value="CoA_transf_3"/>
    <property type="match status" value="1"/>
</dbReference>
<dbReference type="InterPro" id="IPR003673">
    <property type="entry name" value="CoA-Trfase_fam_III"/>
</dbReference>